<gene>
    <name evidence="2" type="ORF">ACFO60_40510</name>
</gene>
<evidence type="ECO:0000313" key="2">
    <source>
        <dbReference type="EMBL" id="MFC4537094.1"/>
    </source>
</evidence>
<evidence type="ECO:0000256" key="1">
    <source>
        <dbReference type="SAM" id="SignalP"/>
    </source>
</evidence>
<keyword evidence="1" id="KW-0732">Signal</keyword>
<evidence type="ECO:0000313" key="3">
    <source>
        <dbReference type="Proteomes" id="UP001596004"/>
    </source>
</evidence>
<organism evidence="2 3">
    <name type="scientific">Sphaerisporangium dianthi</name>
    <dbReference type="NCBI Taxonomy" id="1436120"/>
    <lineage>
        <taxon>Bacteria</taxon>
        <taxon>Bacillati</taxon>
        <taxon>Actinomycetota</taxon>
        <taxon>Actinomycetes</taxon>
        <taxon>Streptosporangiales</taxon>
        <taxon>Streptosporangiaceae</taxon>
        <taxon>Sphaerisporangium</taxon>
    </lineage>
</organism>
<dbReference type="EMBL" id="JBHSFP010000080">
    <property type="protein sequence ID" value="MFC4537094.1"/>
    <property type="molecule type" value="Genomic_DNA"/>
</dbReference>
<protein>
    <submittedName>
        <fullName evidence="2">Uncharacterized protein</fullName>
    </submittedName>
</protein>
<dbReference type="Proteomes" id="UP001596004">
    <property type="component" value="Unassembled WGS sequence"/>
</dbReference>
<sequence length="163" mass="17430">MRITRTLTGLAITTAFVALAPIAAQAAATGSSDAVTAGTTSWGSYYAPRHAAKALGSLTATGEDHADIPVAGTVKISGKVYDLSRKPSCGLAVFRITYRDGKGNLPFKHHSVRDCSYGSPKRFAVRFKNVYQVELKVCSEPKSAKPSLNCLYAGTWKILYLSK</sequence>
<name>A0ABV9CX58_9ACTN</name>
<accession>A0ABV9CX58</accession>
<comment type="caution">
    <text evidence="2">The sequence shown here is derived from an EMBL/GenBank/DDBJ whole genome shotgun (WGS) entry which is preliminary data.</text>
</comment>
<feature type="signal peptide" evidence="1">
    <location>
        <begin position="1"/>
        <end position="26"/>
    </location>
</feature>
<keyword evidence="3" id="KW-1185">Reference proteome</keyword>
<proteinExistence type="predicted"/>
<reference evidence="3" key="1">
    <citation type="journal article" date="2019" name="Int. J. Syst. Evol. Microbiol.">
        <title>The Global Catalogue of Microorganisms (GCM) 10K type strain sequencing project: providing services to taxonomists for standard genome sequencing and annotation.</title>
        <authorList>
            <consortium name="The Broad Institute Genomics Platform"/>
            <consortium name="The Broad Institute Genome Sequencing Center for Infectious Disease"/>
            <person name="Wu L."/>
            <person name="Ma J."/>
        </authorList>
    </citation>
    <scope>NUCLEOTIDE SEQUENCE [LARGE SCALE GENOMIC DNA]</scope>
    <source>
        <strain evidence="3">CGMCC 4.7132</strain>
    </source>
</reference>
<dbReference type="RefSeq" id="WP_380852775.1">
    <property type="nucleotide sequence ID" value="NZ_JBHSFP010000080.1"/>
</dbReference>
<feature type="chain" id="PRO_5046085102" evidence="1">
    <location>
        <begin position="27"/>
        <end position="163"/>
    </location>
</feature>